<evidence type="ECO:0000256" key="2">
    <source>
        <dbReference type="ARBA" id="ARBA00023015"/>
    </source>
</evidence>
<organism evidence="8 9">
    <name type="scientific">Mediterraneibacter gnavus</name>
    <name type="common">Ruminococcus gnavus</name>
    <dbReference type="NCBI Taxonomy" id="33038"/>
    <lineage>
        <taxon>Bacteria</taxon>
        <taxon>Bacillati</taxon>
        <taxon>Bacillota</taxon>
        <taxon>Clostridia</taxon>
        <taxon>Lachnospirales</taxon>
        <taxon>Lachnospiraceae</taxon>
        <taxon>Mediterraneibacter</taxon>
    </lineage>
</organism>
<evidence type="ECO:0000313" key="8">
    <source>
        <dbReference type="EMBL" id="MCB5495946.1"/>
    </source>
</evidence>
<keyword evidence="4" id="KW-0804">Transcription</keyword>
<dbReference type="CDD" id="cd17574">
    <property type="entry name" value="REC_OmpR"/>
    <property type="match status" value="1"/>
</dbReference>
<feature type="non-terminal residue" evidence="8">
    <location>
        <position position="99"/>
    </location>
</feature>
<keyword evidence="2" id="KW-0805">Transcription regulation</keyword>
<dbReference type="GO" id="GO:0032993">
    <property type="term" value="C:protein-DNA complex"/>
    <property type="evidence" value="ECO:0007669"/>
    <property type="project" value="TreeGrafter"/>
</dbReference>
<dbReference type="InterPro" id="IPR001789">
    <property type="entry name" value="Sig_transdc_resp-reg_receiver"/>
</dbReference>
<dbReference type="GO" id="GO:0000156">
    <property type="term" value="F:phosphorelay response regulator activity"/>
    <property type="evidence" value="ECO:0007669"/>
    <property type="project" value="TreeGrafter"/>
</dbReference>
<dbReference type="InterPro" id="IPR011006">
    <property type="entry name" value="CheY-like_superfamily"/>
</dbReference>
<dbReference type="SUPFAM" id="SSF52172">
    <property type="entry name" value="CheY-like"/>
    <property type="match status" value="1"/>
</dbReference>
<feature type="domain" description="Response regulatory" evidence="7">
    <location>
        <begin position="1"/>
        <end position="99"/>
    </location>
</feature>
<evidence type="ECO:0000256" key="3">
    <source>
        <dbReference type="ARBA" id="ARBA00023125"/>
    </source>
</evidence>
<evidence type="ECO:0000259" key="7">
    <source>
        <dbReference type="PROSITE" id="PS50110"/>
    </source>
</evidence>
<evidence type="ECO:0000256" key="5">
    <source>
        <dbReference type="ARBA" id="ARBA00024867"/>
    </source>
</evidence>
<dbReference type="GO" id="GO:0000976">
    <property type="term" value="F:transcription cis-regulatory region binding"/>
    <property type="evidence" value="ECO:0007669"/>
    <property type="project" value="TreeGrafter"/>
</dbReference>
<comment type="caution">
    <text evidence="8">The sequence shown here is derived from an EMBL/GenBank/DDBJ whole genome shotgun (WGS) entry which is preliminary data.</text>
</comment>
<dbReference type="PANTHER" id="PTHR48111">
    <property type="entry name" value="REGULATOR OF RPOS"/>
    <property type="match status" value="1"/>
</dbReference>
<name>A0AAJ1B2S3_MEDGN</name>
<dbReference type="AlphaFoldDB" id="A0AAJ1B2S3"/>
<dbReference type="Gene3D" id="6.10.250.690">
    <property type="match status" value="1"/>
</dbReference>
<dbReference type="InterPro" id="IPR039420">
    <property type="entry name" value="WalR-like"/>
</dbReference>
<accession>A0AAJ1B2S3</accession>
<protein>
    <recommendedName>
        <fullName evidence="1">Stage 0 sporulation protein A homolog</fullName>
    </recommendedName>
</protein>
<evidence type="ECO:0000256" key="4">
    <source>
        <dbReference type="ARBA" id="ARBA00023163"/>
    </source>
</evidence>
<gene>
    <name evidence="8" type="ORF">LIQ10_19885</name>
</gene>
<dbReference type="PANTHER" id="PTHR48111:SF2">
    <property type="entry name" value="RESPONSE REGULATOR SAER"/>
    <property type="match status" value="1"/>
</dbReference>
<dbReference type="EMBL" id="JAJBNC010000214">
    <property type="protein sequence ID" value="MCB5495946.1"/>
    <property type="molecule type" value="Genomic_DNA"/>
</dbReference>
<dbReference type="Proteomes" id="UP001297422">
    <property type="component" value="Unassembled WGS sequence"/>
</dbReference>
<keyword evidence="6" id="KW-0597">Phosphoprotein</keyword>
<dbReference type="PROSITE" id="PS50110">
    <property type="entry name" value="RESPONSE_REGULATORY"/>
    <property type="match status" value="1"/>
</dbReference>
<dbReference type="RefSeq" id="WP_226973505.1">
    <property type="nucleotide sequence ID" value="NZ_JAJBNC010000214.1"/>
</dbReference>
<keyword evidence="3" id="KW-0238">DNA-binding</keyword>
<feature type="non-terminal residue" evidence="8">
    <location>
        <position position="1"/>
    </location>
</feature>
<evidence type="ECO:0000256" key="6">
    <source>
        <dbReference type="PROSITE-ProRule" id="PRU00169"/>
    </source>
</evidence>
<dbReference type="SMART" id="SM00448">
    <property type="entry name" value="REC"/>
    <property type="match status" value="1"/>
</dbReference>
<dbReference type="GO" id="GO:0005829">
    <property type="term" value="C:cytosol"/>
    <property type="evidence" value="ECO:0007669"/>
    <property type="project" value="TreeGrafter"/>
</dbReference>
<evidence type="ECO:0000256" key="1">
    <source>
        <dbReference type="ARBA" id="ARBA00018672"/>
    </source>
</evidence>
<dbReference type="Pfam" id="PF00072">
    <property type="entry name" value="Response_reg"/>
    <property type="match status" value="1"/>
</dbReference>
<dbReference type="Gene3D" id="3.40.50.2300">
    <property type="match status" value="1"/>
</dbReference>
<reference evidence="8" key="1">
    <citation type="submission" date="2021-10" db="EMBL/GenBank/DDBJ databases">
        <title>Collection of gut derived symbiotic bacterial strains cultured from healthy donors.</title>
        <authorList>
            <person name="Lin H."/>
            <person name="Littmann E."/>
            <person name="Claire K."/>
            <person name="Pamer E."/>
        </authorList>
    </citation>
    <scope>NUCLEOTIDE SEQUENCE</scope>
    <source>
        <strain evidence="8">MSK.23.4</strain>
    </source>
</reference>
<feature type="modified residue" description="4-aspartylphosphate" evidence="6">
    <location>
        <position position="37"/>
    </location>
</feature>
<proteinExistence type="predicted"/>
<evidence type="ECO:0000313" key="9">
    <source>
        <dbReference type="Proteomes" id="UP001297422"/>
    </source>
</evidence>
<comment type="function">
    <text evidence="5">May play the central regulatory role in sporulation. It may be an element of the effector pathway responsible for the activation of sporulation genes in response to nutritional stress. Spo0A may act in concert with spo0H (a sigma factor) to control the expression of some genes that are critical to the sporulation process.</text>
</comment>
<sequence length="99" mass="11494">LVELYLQNESYQVFKFYHGQEALDSLKKNHYDLAILDVMMPDLDGFSLLKKIREDYFFPVIMLTAKNNDMDKINGLTLGSDDYLTKPFNPLELAARVKT</sequence>
<dbReference type="GO" id="GO:0006355">
    <property type="term" value="P:regulation of DNA-templated transcription"/>
    <property type="evidence" value="ECO:0007669"/>
    <property type="project" value="TreeGrafter"/>
</dbReference>